<dbReference type="InterPro" id="IPR013189">
    <property type="entry name" value="Glyco_hydro_32_C"/>
</dbReference>
<dbReference type="Pfam" id="PF08244">
    <property type="entry name" value="Glyco_hydro_32C"/>
    <property type="match status" value="1"/>
</dbReference>
<dbReference type="PANTHER" id="PTHR42800">
    <property type="entry name" value="EXOINULINASE INUD (AFU_ORTHOLOGUE AFUA_5G00480)"/>
    <property type="match status" value="1"/>
</dbReference>
<feature type="non-terminal residue" evidence="2">
    <location>
        <position position="109"/>
    </location>
</feature>
<dbReference type="Gene3D" id="2.60.120.560">
    <property type="entry name" value="Exo-inulinase, domain 1"/>
    <property type="match status" value="1"/>
</dbReference>
<dbReference type="GO" id="GO:0005737">
    <property type="term" value="C:cytoplasm"/>
    <property type="evidence" value="ECO:0007669"/>
    <property type="project" value="TreeGrafter"/>
</dbReference>
<dbReference type="PANTHER" id="PTHR42800:SF3">
    <property type="entry name" value="GLYCOSYL HYDROLASE FAMILY 32 N-TERMINAL DOMAIN-CONTAINING PROTEIN"/>
    <property type="match status" value="1"/>
</dbReference>
<evidence type="ECO:0000259" key="1">
    <source>
        <dbReference type="Pfam" id="PF08244"/>
    </source>
</evidence>
<dbReference type="VEuPathDB" id="FungiDB:HVAS_10036590"/>
<reference evidence="2" key="1">
    <citation type="journal article" date="2012" name="Eur. J. Plant Pathol.">
        <title>Expression profiling of genes involved in the biotrophic colonisation of Coffea arabica leaves by Hemileia vastatrix.</title>
        <authorList>
            <person name="Vieira A."/>
            <person name="Talhinhas P."/>
            <person name="Loureiro A."/>
            <person name="Duplessis S."/>
            <person name="Fernandez D."/>
            <person name="Silva M.C."/>
            <person name="Paulo O.S."/>
            <person name="Azinheira H.G."/>
        </authorList>
    </citation>
    <scope>NUCLEOTIDE SEQUENCE</scope>
    <source>
        <strain evidence="2">CIFC 1065</strain>
    </source>
</reference>
<gene>
    <name evidence="2" type="primary">inv</name>
</gene>
<organism evidence="2">
    <name type="scientific">Hemileia vastatrix</name>
    <dbReference type="NCBI Taxonomy" id="203904"/>
    <lineage>
        <taxon>Eukaryota</taxon>
        <taxon>Fungi</taxon>
        <taxon>Dikarya</taxon>
        <taxon>Basidiomycota</taxon>
        <taxon>Pucciniomycotina</taxon>
        <taxon>Pucciniomycetes</taxon>
        <taxon>Pucciniales</taxon>
        <taxon>Zaghouaniaceae</taxon>
        <taxon>Hemileia</taxon>
    </lineage>
</organism>
<protein>
    <submittedName>
        <fullName evidence="2">Invertase</fullName>
    </submittedName>
</protein>
<feature type="non-terminal residue" evidence="2">
    <location>
        <position position="1"/>
    </location>
</feature>
<dbReference type="EMBL" id="FR851893">
    <property type="protein sequence ID" value="CCA65372.1"/>
    <property type="molecule type" value="Genomic_DNA"/>
</dbReference>
<dbReference type="GO" id="GO:0004575">
    <property type="term" value="F:sucrose alpha-glucosidase activity"/>
    <property type="evidence" value="ECO:0007669"/>
    <property type="project" value="TreeGrafter"/>
</dbReference>
<dbReference type="SUPFAM" id="SSF49899">
    <property type="entry name" value="Concanavalin A-like lectins/glucanases"/>
    <property type="match status" value="1"/>
</dbReference>
<accession>I2FLA2</accession>
<dbReference type="GO" id="GO:0005987">
    <property type="term" value="P:sucrose catabolic process"/>
    <property type="evidence" value="ECO:0007669"/>
    <property type="project" value="TreeGrafter"/>
</dbReference>
<feature type="domain" description="Glycosyl hydrolase family 32 C-terminal" evidence="1">
    <location>
        <begin position="7"/>
        <end position="107"/>
    </location>
</feature>
<evidence type="ECO:0000313" key="2">
    <source>
        <dbReference type="EMBL" id="CCA65372.1"/>
    </source>
</evidence>
<proteinExistence type="predicted"/>
<sequence length="109" mass="12161">VTLPLNAGLRILASEQEWTDVYYSPIEERLVVDRSHSSLIDSDGNSTESGKLRLWPIVGSSNKQTTREPLDLTIVVDGSIIEIYANDQTIITTRVYPWMQNSLGVSLLV</sequence>
<dbReference type="AlphaFoldDB" id="I2FLA2"/>
<name>I2FLA2_9BASI</name>
<dbReference type="InterPro" id="IPR013320">
    <property type="entry name" value="ConA-like_dom_sf"/>
</dbReference>